<dbReference type="AlphaFoldDB" id="A0A2W5C370"/>
<gene>
    <name evidence="1" type="ORF">DI626_01535</name>
</gene>
<proteinExistence type="predicted"/>
<sequence>MQTCVFSFLFKCLGMFGVLLAVGAKAAVGLHRVGWLYAKLAQEIFERLFHAARVQEERRKS</sequence>
<reference evidence="1 2" key="1">
    <citation type="submission" date="2017-08" db="EMBL/GenBank/DDBJ databases">
        <title>Infants hospitalized years apart are colonized by the same room-sourced microbial strains.</title>
        <authorList>
            <person name="Brooks B."/>
            <person name="Olm M.R."/>
            <person name="Firek B.A."/>
            <person name="Baker R."/>
            <person name="Thomas B.C."/>
            <person name="Morowitz M.J."/>
            <person name="Banfield J.F."/>
        </authorList>
    </citation>
    <scope>NUCLEOTIDE SEQUENCE [LARGE SCALE GENOMIC DNA]</scope>
    <source>
        <strain evidence="1">S2_018_000_R2_104</strain>
    </source>
</reference>
<name>A0A2W5C370_9BACT</name>
<dbReference type="Proteomes" id="UP000249557">
    <property type="component" value="Unassembled WGS sequence"/>
</dbReference>
<accession>A0A2W5C370</accession>
<comment type="caution">
    <text evidence="1">The sequence shown here is derived from an EMBL/GenBank/DDBJ whole genome shotgun (WGS) entry which is preliminary data.</text>
</comment>
<dbReference type="EMBL" id="QFNK01000014">
    <property type="protein sequence ID" value="PZO88538.1"/>
    <property type="molecule type" value="Genomic_DNA"/>
</dbReference>
<evidence type="ECO:0000313" key="1">
    <source>
        <dbReference type="EMBL" id="PZO88538.1"/>
    </source>
</evidence>
<evidence type="ECO:0000313" key="2">
    <source>
        <dbReference type="Proteomes" id="UP000249557"/>
    </source>
</evidence>
<organism evidence="1 2">
    <name type="scientific">Micavibrio aeruginosavorus</name>
    <dbReference type="NCBI Taxonomy" id="349221"/>
    <lineage>
        <taxon>Bacteria</taxon>
        <taxon>Pseudomonadati</taxon>
        <taxon>Bdellovibrionota</taxon>
        <taxon>Bdellovibrionia</taxon>
        <taxon>Bdellovibrionales</taxon>
        <taxon>Pseudobdellovibrionaceae</taxon>
        <taxon>Micavibrio</taxon>
    </lineage>
</organism>
<protein>
    <submittedName>
        <fullName evidence="1">Uncharacterized protein</fullName>
    </submittedName>
</protein>